<dbReference type="Proteomes" id="UP000253769">
    <property type="component" value="Unassembled WGS sequence"/>
</dbReference>
<dbReference type="EC" id="1.8.4.11" evidence="4"/>
<protein>
    <recommendedName>
        <fullName evidence="4">Peptide methionine sulfoxide reductase MsrA</fullName>
        <shortName evidence="4">Protein-methionine-S-oxide reductase</shortName>
        <ecNumber evidence="4">1.8.4.11</ecNumber>
    </recommendedName>
    <alternativeName>
        <fullName evidence="4">Peptide-methionine (S)-S-oxide reductase</fullName>
        <shortName evidence="4">Peptide Met(O) reductase</shortName>
    </alternativeName>
</protein>
<dbReference type="RefSeq" id="WP_114695347.1">
    <property type="nucleotide sequence ID" value="NZ_QQOH01000002.1"/>
</dbReference>
<dbReference type="GO" id="GO:0008113">
    <property type="term" value="F:peptide-methionine (S)-S-oxide reductase activity"/>
    <property type="evidence" value="ECO:0007669"/>
    <property type="project" value="UniProtKB-UniRule"/>
</dbReference>
<dbReference type="InterPro" id="IPR002569">
    <property type="entry name" value="Met_Sox_Rdtase_MsrA_dom"/>
</dbReference>
<evidence type="ECO:0000259" key="5">
    <source>
        <dbReference type="Pfam" id="PF01625"/>
    </source>
</evidence>
<evidence type="ECO:0000313" key="6">
    <source>
        <dbReference type="EMBL" id="RDE22714.1"/>
    </source>
</evidence>
<feature type="domain" description="Peptide methionine sulphoxide reductase MsrA" evidence="5">
    <location>
        <begin position="4"/>
        <end position="151"/>
    </location>
</feature>
<dbReference type="Gene3D" id="3.30.1060.10">
    <property type="entry name" value="Peptide methionine sulphoxide reductase MsrA"/>
    <property type="match status" value="1"/>
</dbReference>
<organism evidence="6 7">
    <name type="scientific">Motiliproteus coralliicola</name>
    <dbReference type="NCBI Taxonomy" id="2283196"/>
    <lineage>
        <taxon>Bacteria</taxon>
        <taxon>Pseudomonadati</taxon>
        <taxon>Pseudomonadota</taxon>
        <taxon>Gammaproteobacteria</taxon>
        <taxon>Oceanospirillales</taxon>
        <taxon>Oceanospirillaceae</taxon>
        <taxon>Motiliproteus</taxon>
    </lineage>
</organism>
<dbReference type="OrthoDB" id="4174719at2"/>
<evidence type="ECO:0000256" key="1">
    <source>
        <dbReference type="ARBA" id="ARBA00023002"/>
    </source>
</evidence>
<comment type="catalytic activity">
    <reaction evidence="3 4">
        <text>[thioredoxin]-disulfide + L-methionine + H2O = L-methionine (S)-S-oxide + [thioredoxin]-dithiol</text>
        <dbReference type="Rhea" id="RHEA:19993"/>
        <dbReference type="Rhea" id="RHEA-COMP:10698"/>
        <dbReference type="Rhea" id="RHEA-COMP:10700"/>
        <dbReference type="ChEBI" id="CHEBI:15377"/>
        <dbReference type="ChEBI" id="CHEBI:29950"/>
        <dbReference type="ChEBI" id="CHEBI:50058"/>
        <dbReference type="ChEBI" id="CHEBI:57844"/>
        <dbReference type="ChEBI" id="CHEBI:58772"/>
        <dbReference type="EC" id="1.8.4.11"/>
    </reaction>
</comment>
<name>A0A369WQ23_9GAMM</name>
<comment type="caution">
    <text evidence="6">The sequence shown here is derived from an EMBL/GenBank/DDBJ whole genome shotgun (WGS) entry which is preliminary data.</text>
</comment>
<dbReference type="AlphaFoldDB" id="A0A369WQ23"/>
<dbReference type="HAMAP" id="MF_01401">
    <property type="entry name" value="MsrA"/>
    <property type="match status" value="1"/>
</dbReference>
<comment type="similarity">
    <text evidence="4">Belongs to the MsrA Met sulfoxide reductase family.</text>
</comment>
<keyword evidence="1 4" id="KW-0560">Oxidoreductase</keyword>
<gene>
    <name evidence="4 6" type="primary">msrA</name>
    <name evidence="6" type="ORF">DV711_09045</name>
</gene>
<dbReference type="NCBIfam" id="TIGR00401">
    <property type="entry name" value="msrA"/>
    <property type="match status" value="1"/>
</dbReference>
<feature type="active site" evidence="4">
    <location>
        <position position="10"/>
    </location>
</feature>
<dbReference type="InterPro" id="IPR036509">
    <property type="entry name" value="Met_Sox_Rdtase_MsrA_sf"/>
</dbReference>
<keyword evidence="7" id="KW-1185">Reference proteome</keyword>
<evidence type="ECO:0000256" key="2">
    <source>
        <dbReference type="ARBA" id="ARBA00047806"/>
    </source>
</evidence>
<evidence type="ECO:0000313" key="7">
    <source>
        <dbReference type="Proteomes" id="UP000253769"/>
    </source>
</evidence>
<sequence>MTLATFAAGCFWGVQARFDAQPGVIQTTVGYMGGHLDNPDYKAVCTDTTGHAEVVQLEFDPSVVDYRQLLQLFWQLHDPTTLNRQGPDVGSQYRSAVFFHSEEQQQQAEAMKQQLQQQSPRPIVTQIVAAGSFYEAEEYHQKYLAKQGLPSCHL</sequence>
<dbReference type="PANTHER" id="PTHR43774:SF1">
    <property type="entry name" value="PEPTIDE METHIONINE SULFOXIDE REDUCTASE MSRA 2"/>
    <property type="match status" value="1"/>
</dbReference>
<dbReference type="GO" id="GO:0033744">
    <property type="term" value="F:L-methionine:thioredoxin-disulfide S-oxidoreductase activity"/>
    <property type="evidence" value="ECO:0007669"/>
    <property type="project" value="RHEA"/>
</dbReference>
<comment type="function">
    <text evidence="4">Has an important function as a repair enzyme for proteins that have been inactivated by oxidation. Catalyzes the reversible oxidation-reduction of methionine sulfoxide in proteins to methionine.</text>
</comment>
<proteinExistence type="inferred from homology"/>
<evidence type="ECO:0000256" key="3">
    <source>
        <dbReference type="ARBA" id="ARBA00048782"/>
    </source>
</evidence>
<accession>A0A369WQ23</accession>
<evidence type="ECO:0000256" key="4">
    <source>
        <dbReference type="HAMAP-Rule" id="MF_01401"/>
    </source>
</evidence>
<comment type="catalytic activity">
    <reaction evidence="2 4">
        <text>L-methionyl-[protein] + [thioredoxin]-disulfide + H2O = L-methionyl-(S)-S-oxide-[protein] + [thioredoxin]-dithiol</text>
        <dbReference type="Rhea" id="RHEA:14217"/>
        <dbReference type="Rhea" id="RHEA-COMP:10698"/>
        <dbReference type="Rhea" id="RHEA-COMP:10700"/>
        <dbReference type="Rhea" id="RHEA-COMP:12313"/>
        <dbReference type="Rhea" id="RHEA-COMP:12315"/>
        <dbReference type="ChEBI" id="CHEBI:15377"/>
        <dbReference type="ChEBI" id="CHEBI:16044"/>
        <dbReference type="ChEBI" id="CHEBI:29950"/>
        <dbReference type="ChEBI" id="CHEBI:44120"/>
        <dbReference type="ChEBI" id="CHEBI:50058"/>
        <dbReference type="EC" id="1.8.4.11"/>
    </reaction>
</comment>
<dbReference type="SUPFAM" id="SSF55068">
    <property type="entry name" value="Peptide methionine sulfoxide reductase"/>
    <property type="match status" value="1"/>
</dbReference>
<reference evidence="6 7" key="1">
    <citation type="submission" date="2018-07" db="EMBL/GenBank/DDBJ databases">
        <title>Motiliproteus coralliicola sp. nov., a bacterium isolated from Coral.</title>
        <authorList>
            <person name="Wang G."/>
        </authorList>
    </citation>
    <scope>NUCLEOTIDE SEQUENCE [LARGE SCALE GENOMIC DNA]</scope>
    <source>
        <strain evidence="6 7">C34</strain>
    </source>
</reference>
<dbReference type="EMBL" id="QQOH01000002">
    <property type="protein sequence ID" value="RDE22714.1"/>
    <property type="molecule type" value="Genomic_DNA"/>
</dbReference>
<dbReference type="PANTHER" id="PTHR43774">
    <property type="entry name" value="PEPTIDE METHIONINE SULFOXIDE REDUCTASE"/>
    <property type="match status" value="1"/>
</dbReference>
<dbReference type="Pfam" id="PF01625">
    <property type="entry name" value="PMSR"/>
    <property type="match status" value="1"/>
</dbReference>